<dbReference type="GO" id="GO:0046718">
    <property type="term" value="P:symbiont entry into host cell"/>
    <property type="evidence" value="ECO:0007669"/>
    <property type="project" value="UniProtKB-KW"/>
</dbReference>
<evidence type="ECO:0000256" key="15">
    <source>
        <dbReference type="ARBA" id="ARBA00023180"/>
    </source>
</evidence>
<comment type="subcellular location">
    <subcellularLocation>
        <location evidence="2">Host membrane</location>
        <topology evidence="2">Single-pass type II membrane protein</topology>
    </subcellularLocation>
    <subcellularLocation>
        <location evidence="1">Virion membrane</location>
        <topology evidence="1">Single-pass type II membrane protein</topology>
    </subcellularLocation>
</comment>
<keyword evidence="16" id="KW-1160">Virus entry into host cell</keyword>
<evidence type="ECO:0000256" key="8">
    <source>
        <dbReference type="ARBA" id="ARBA00022804"/>
    </source>
</evidence>
<evidence type="ECO:0000256" key="18">
    <source>
        <dbReference type="SAM" id="Phobius"/>
    </source>
</evidence>
<dbReference type="GO" id="GO:0019031">
    <property type="term" value="C:viral envelope"/>
    <property type="evidence" value="ECO:0007669"/>
    <property type="project" value="UniProtKB-KW"/>
</dbReference>
<evidence type="ECO:0000256" key="17">
    <source>
        <dbReference type="RuleBase" id="RU004216"/>
    </source>
</evidence>
<name>A0A8K1LXN1_9MONO</name>
<keyword evidence="20" id="KW-1185">Reference proteome</keyword>
<evidence type="ECO:0000256" key="16">
    <source>
        <dbReference type="ARBA" id="ARBA00023296"/>
    </source>
</evidence>
<dbReference type="GO" id="GO:0033644">
    <property type="term" value="C:host cell membrane"/>
    <property type="evidence" value="ECO:0007669"/>
    <property type="project" value="UniProtKB-SubCell"/>
</dbReference>
<evidence type="ECO:0000256" key="9">
    <source>
        <dbReference type="ARBA" id="ARBA00022844"/>
    </source>
</evidence>
<proteinExistence type="inferred from homology"/>
<dbReference type="InterPro" id="IPR036278">
    <property type="entry name" value="Sialidase_sf"/>
</dbReference>
<keyword evidence="10" id="KW-1043">Host membrane</keyword>
<dbReference type="EMBL" id="MW557651">
    <property type="protein sequence ID" value="UBB97712.1"/>
    <property type="molecule type" value="Viral_cRNA"/>
</dbReference>
<dbReference type="GO" id="GO:0019062">
    <property type="term" value="P:virion attachment to host cell"/>
    <property type="evidence" value="ECO:0007669"/>
    <property type="project" value="UniProtKB-KW"/>
</dbReference>
<evidence type="ECO:0000256" key="5">
    <source>
        <dbReference type="ARBA" id="ARBA00022546"/>
    </source>
</evidence>
<evidence type="ECO:0000256" key="12">
    <source>
        <dbReference type="ARBA" id="ARBA00022968"/>
    </source>
</evidence>
<dbReference type="Gene3D" id="2.120.10.10">
    <property type="match status" value="1"/>
</dbReference>
<evidence type="ECO:0000256" key="14">
    <source>
        <dbReference type="ARBA" id="ARBA00023136"/>
    </source>
</evidence>
<evidence type="ECO:0000256" key="2">
    <source>
        <dbReference type="ARBA" id="ARBA00004597"/>
    </source>
</evidence>
<dbReference type="Proteomes" id="UP001256853">
    <property type="component" value="Segment"/>
</dbReference>
<keyword evidence="6" id="KW-0945">Host-virus interaction</keyword>
<keyword evidence="12" id="KW-0735">Signal-anchor</keyword>
<comment type="similarity">
    <text evidence="3">Belongs to the paramyxoviruses hemagglutinin-neuraminidase family. Non-sialidase subfamily.</text>
</comment>
<dbReference type="InterPro" id="IPR000665">
    <property type="entry name" value="Hemagglutn/HN"/>
</dbReference>
<accession>A0A8K1LXN1</accession>
<keyword evidence="7 18" id="KW-0812">Transmembrane</keyword>
<evidence type="ECO:0000256" key="7">
    <source>
        <dbReference type="ARBA" id="ARBA00022692"/>
    </source>
</evidence>
<reference evidence="19" key="2">
    <citation type="journal article" date="2022" name="Arch. Virol.">
        <title>Classification of new morbillivirus and jeilongvirus sequences from bats sampled in Brazil and Malaysia.</title>
        <authorList>
            <person name="Wells H.L."/>
            <person name="Loh E."/>
            <person name="Nava A."/>
            <person name="Solorio M.R."/>
            <person name="Lee M.H."/>
            <person name="Lee J."/>
            <person name="Sukor J.R.A."/>
            <person name="Navarrete-Macias I."/>
            <person name="Liang E."/>
            <person name="Firth C."/>
            <person name="Epstein J.H."/>
            <person name="Rostal M.K."/>
            <person name="Zambrana-Torrelio C."/>
            <person name="Murray K."/>
            <person name="Daszak P."/>
            <person name="Goldstein T."/>
            <person name="Mazet J.A.K."/>
            <person name="Lee B."/>
            <person name="Hughes T."/>
            <person name="Durigon E."/>
            <person name="Anthony S.J."/>
        </authorList>
    </citation>
    <scope>NUCLEOTIDE SEQUENCE</scope>
    <source>
        <strain evidence="19">PREDICT/PDF-3137</strain>
    </source>
</reference>
<organism evidence="19 20">
    <name type="scientific">Myotis bat morbillivirus</name>
    <dbReference type="NCBI Taxonomy" id="2853286"/>
    <lineage>
        <taxon>Viruses</taxon>
        <taxon>Riboviria</taxon>
        <taxon>Orthornavirae</taxon>
        <taxon>Negarnaviricota</taxon>
        <taxon>Haploviricotina</taxon>
        <taxon>Monjiviricetes</taxon>
        <taxon>Mononegavirales</taxon>
        <taxon>Paramyxoviridae</taxon>
        <taxon>Orthoparamyxovirinae</taxon>
        <taxon>Morbillivirus</taxon>
        <taxon>Morbillivirus myotis</taxon>
    </lineage>
</organism>
<evidence type="ECO:0000256" key="11">
    <source>
        <dbReference type="ARBA" id="ARBA00022879"/>
    </source>
</evidence>
<evidence type="ECO:0000256" key="4">
    <source>
        <dbReference type="ARBA" id="ARBA00020483"/>
    </source>
</evidence>
<keyword evidence="13 18" id="KW-1133">Transmembrane helix</keyword>
<keyword evidence="15" id="KW-0325">Glycoprotein</keyword>
<feature type="transmembrane region" description="Helical" evidence="18">
    <location>
        <begin position="32"/>
        <end position="58"/>
    </location>
</feature>
<dbReference type="SUPFAM" id="SSF50939">
    <property type="entry name" value="Sialidases"/>
    <property type="match status" value="1"/>
</dbReference>
<evidence type="ECO:0000313" key="20">
    <source>
        <dbReference type="Proteomes" id="UP001256853"/>
    </source>
</evidence>
<keyword evidence="5 17" id="KW-0348">Hemagglutinin</keyword>
<keyword evidence="8" id="KW-1161">Viral attachment to host cell</keyword>
<protein>
    <recommendedName>
        <fullName evidence="4">Hemagglutinin glycoprotein</fullName>
    </recommendedName>
</protein>
<keyword evidence="9" id="KW-0946">Virion</keyword>
<reference evidence="19" key="1">
    <citation type="journal article" date="2021" name="bioRxiv">
        <title>Zoonotic potential of a novel bat morbillivirus.</title>
        <authorList>
            <person name="Ikegame S."/>
            <person name="Carmichael J.C."/>
            <person name="Wells H."/>
            <person name="Furler R.L."/>
            <person name="Acklin J.A."/>
            <person name="Chiu H.-P."/>
            <person name="Oguntuyo K.Y."/>
            <person name="Cox R.M."/>
            <person name="Patel A.R."/>
            <person name="Kowdle S."/>
            <person name="Stevens C.S."/>
            <person name="Eckley M."/>
            <person name="Zhan S."/>
            <person name="Lim J.K."/>
            <person name="Hashiguchi T."/>
            <person name="Durigon E."/>
            <person name="Schountz T."/>
            <person name="Epstein J.E."/>
            <person name="Plemper R.K."/>
            <person name="Daszak P."/>
            <person name="Anthony S.J."/>
            <person name="Lee B."/>
        </authorList>
    </citation>
    <scope>NUCLEOTIDE SEQUENCE</scope>
    <source>
        <strain evidence="19">PREDICT/PDF-3137</strain>
    </source>
</reference>
<sequence>MFIPKDREDAFYKDLARAQKDLPNDKGRTQNVALWASSIKMMALVSILLVVLVCLVVIGMQRRVKECSDLSAALDNIKTQVSMVENQVSRTLVPMFKVISDEVGIRLPYSLSEIKQFILKKIAFLNPAKEFDFRELNWCINPPNRVKINYADYCDSYQSQALSRYLGAPYRRSFGFLESMNVLPPSECVGSVRSKGNRGGFILSLTTVGNSKKITTTGVRMVLDQGIYGKNYIAWLDGSKHNESSTKFRVFEVGTIRQWLGSDPVLHMTNYLSTLALGDVGPCVMAIGETQLVAVCFNQSIFVTSGSASNLSPVVTIVTLDIFGLTHSTQTLETTIRIAREISAFKIGDHRGVVVNGSALWVLPVSSATLAADREYCITALCTDRRLSNCPLPSSSHSDSALMFEQGLLKITLTIDSEPEVTLTRINSKLIALSPEYSVYRDPAGASVWVVTPPDLHGTLGTINRVYMDNSPLLVPHTPPEGLSGSEGKCYSPIRSPVSGINYVKLTSNLVVLPTKNLTYVTATYDTSRSKPAVVYHVYTLGNPFSYTHPFKTDTEGVPRSLTIDCFLFIGRIWCYQVYLMNLGISEGAAVIEDLVSLEYSCITPDL</sequence>
<dbReference type="GO" id="GO:0046789">
    <property type="term" value="F:host cell surface receptor binding"/>
    <property type="evidence" value="ECO:0007669"/>
    <property type="project" value="InterPro"/>
</dbReference>
<dbReference type="Pfam" id="PF00423">
    <property type="entry name" value="HN"/>
    <property type="match status" value="1"/>
</dbReference>
<evidence type="ECO:0000256" key="1">
    <source>
        <dbReference type="ARBA" id="ARBA00004208"/>
    </source>
</evidence>
<evidence type="ECO:0000256" key="6">
    <source>
        <dbReference type="ARBA" id="ARBA00022581"/>
    </source>
</evidence>
<evidence type="ECO:0000256" key="13">
    <source>
        <dbReference type="ARBA" id="ARBA00022989"/>
    </source>
</evidence>
<dbReference type="GO" id="GO:0055036">
    <property type="term" value="C:virion membrane"/>
    <property type="evidence" value="ECO:0007669"/>
    <property type="project" value="UniProtKB-SubCell"/>
</dbReference>
<evidence type="ECO:0000256" key="3">
    <source>
        <dbReference type="ARBA" id="ARBA00006578"/>
    </source>
</evidence>
<evidence type="ECO:0000256" key="10">
    <source>
        <dbReference type="ARBA" id="ARBA00022870"/>
    </source>
</evidence>
<evidence type="ECO:0000313" key="19">
    <source>
        <dbReference type="EMBL" id="UBB97712.1"/>
    </source>
</evidence>
<keyword evidence="14 18" id="KW-0472">Membrane</keyword>
<keyword evidence="11 17" id="KW-0261">Viral envelope protein</keyword>